<keyword evidence="7" id="KW-0675">Receptor</keyword>
<feature type="transmembrane region" description="Helical" evidence="6">
    <location>
        <begin position="57"/>
        <end position="80"/>
    </location>
</feature>
<evidence type="ECO:0000256" key="5">
    <source>
        <dbReference type="ARBA" id="ARBA00031636"/>
    </source>
</evidence>
<feature type="transmembrane region" description="Helical" evidence="6">
    <location>
        <begin position="239"/>
        <end position="261"/>
    </location>
</feature>
<gene>
    <name evidence="7" type="ORF">EIO64_03450</name>
</gene>
<reference evidence="8" key="1">
    <citation type="submission" date="2018-12" db="EMBL/GenBank/DDBJ databases">
        <title>Dusodibacter welbiota gen. nov., sp. nov., isolated from human faeces and emended description of the Oscillibacter genus.</title>
        <authorList>
            <person name="Le Roy T."/>
            <person name="Van der Smissen P."/>
            <person name="Delzenne N."/>
            <person name="Muccioli G."/>
            <person name="Collet J.F."/>
            <person name="Cani P.D."/>
        </authorList>
    </citation>
    <scope>NUCLEOTIDE SEQUENCE [LARGE SCALE GENOMIC DNA]</scope>
    <source>
        <strain evidence="8">J115</strain>
    </source>
</reference>
<evidence type="ECO:0000256" key="6">
    <source>
        <dbReference type="SAM" id="Phobius"/>
    </source>
</evidence>
<organism evidence="7 8">
    <name type="scientific">Dysosmobacter welbionis</name>
    <dbReference type="NCBI Taxonomy" id="2093857"/>
    <lineage>
        <taxon>Bacteria</taxon>
        <taxon>Bacillati</taxon>
        <taxon>Bacillota</taxon>
        <taxon>Clostridia</taxon>
        <taxon>Eubacteriales</taxon>
        <taxon>Oscillospiraceae</taxon>
        <taxon>Dysosmobacter</taxon>
    </lineage>
</organism>
<dbReference type="GO" id="GO:0042910">
    <property type="term" value="F:xenobiotic transmembrane transporter activity"/>
    <property type="evidence" value="ECO:0007669"/>
    <property type="project" value="InterPro"/>
</dbReference>
<dbReference type="InterPro" id="IPR002528">
    <property type="entry name" value="MATE_fam"/>
</dbReference>
<dbReference type="InterPro" id="IPR050222">
    <property type="entry name" value="MATE_MdtK"/>
</dbReference>
<dbReference type="PANTHER" id="PTHR43298">
    <property type="entry name" value="MULTIDRUG RESISTANCE PROTEIN NORM-RELATED"/>
    <property type="match status" value="1"/>
</dbReference>
<comment type="function">
    <text evidence="1">Multidrug efflux pump.</text>
</comment>
<dbReference type="Pfam" id="PF06153">
    <property type="entry name" value="CdAMP_rec"/>
    <property type="match status" value="1"/>
</dbReference>
<dbReference type="GO" id="GO:0015297">
    <property type="term" value="F:antiporter activity"/>
    <property type="evidence" value="ECO:0007669"/>
    <property type="project" value="InterPro"/>
</dbReference>
<dbReference type="KEGG" id="obj:EIO64_03450"/>
<comment type="similarity">
    <text evidence="2">Belongs to the multi antimicrobial extrusion (MATE) (TC 2.A.66.1) family.</text>
</comment>
<evidence type="ECO:0000313" key="7">
    <source>
        <dbReference type="EMBL" id="QCI58401.1"/>
    </source>
</evidence>
<accession>A0A4D7ALE0</accession>
<feature type="transmembrane region" description="Helical" evidence="6">
    <location>
        <begin position="101"/>
        <end position="122"/>
    </location>
</feature>
<feature type="transmembrane region" description="Helical" evidence="6">
    <location>
        <begin position="383"/>
        <end position="404"/>
    </location>
</feature>
<protein>
    <recommendedName>
        <fullName evidence="3">Probable multidrug resistance protein NorM</fullName>
    </recommendedName>
    <alternativeName>
        <fullName evidence="5">Multidrug-efflux transporter</fullName>
    </alternativeName>
</protein>
<dbReference type="InterPro" id="IPR011322">
    <property type="entry name" value="N-reg_PII-like_a/b"/>
</dbReference>
<evidence type="ECO:0000256" key="1">
    <source>
        <dbReference type="ARBA" id="ARBA00003408"/>
    </source>
</evidence>
<keyword evidence="6" id="KW-0472">Membrane</keyword>
<dbReference type="GeneID" id="89523228"/>
<keyword evidence="6" id="KW-1133">Transmembrane helix</keyword>
<proteinExistence type="inferred from homology"/>
<keyword evidence="8" id="KW-1185">Reference proteome</keyword>
<feature type="transmembrane region" description="Helical" evidence="6">
    <location>
        <begin position="281"/>
        <end position="300"/>
    </location>
</feature>
<dbReference type="InterPro" id="IPR015867">
    <property type="entry name" value="N-reg_PII/ATP_PRibTrfase_C"/>
</dbReference>
<dbReference type="EMBL" id="CP034413">
    <property type="protein sequence ID" value="QCI58401.1"/>
    <property type="molecule type" value="Genomic_DNA"/>
</dbReference>
<feature type="transmembrane region" description="Helical" evidence="6">
    <location>
        <begin position="312"/>
        <end position="334"/>
    </location>
</feature>
<evidence type="ECO:0000256" key="4">
    <source>
        <dbReference type="ARBA" id="ARBA00022448"/>
    </source>
</evidence>
<evidence type="ECO:0000256" key="3">
    <source>
        <dbReference type="ARBA" id="ARBA00020268"/>
    </source>
</evidence>
<dbReference type="InterPro" id="IPR010375">
    <property type="entry name" value="CdAMP_rec"/>
</dbReference>
<dbReference type="Gene3D" id="3.30.70.120">
    <property type="match status" value="1"/>
</dbReference>
<feature type="transmembrane region" description="Helical" evidence="6">
    <location>
        <begin position="196"/>
        <end position="218"/>
    </location>
</feature>
<feature type="transmembrane region" description="Helical" evidence="6">
    <location>
        <begin position="354"/>
        <end position="376"/>
    </location>
</feature>
<dbReference type="SUPFAM" id="SSF54913">
    <property type="entry name" value="GlnB-like"/>
    <property type="match status" value="1"/>
</dbReference>
<feature type="transmembrane region" description="Helical" evidence="6">
    <location>
        <begin position="167"/>
        <end position="190"/>
    </location>
</feature>
<sequence>MRASSAYSLFDTESVWAILMRIAPPVMLAQLIQAMYNIVDSYFVGQFSSDGLTALSIVYPVQLIVTAIAVGTGVGVNTLMSRYDGQGNHHLADRTAGTGTVLALISWLIFAVLSGLLMRPFAAISTESSSVADLAVTYGTIVCVGSPGVFLESTWSKVHQARGNMRLPMLAQIAGAAANIVLDPILIFGLGPAPALGVAGAAFATVSGQVLAALIVVSGFRKPPPIRVFRSYAAKIYRLGFPSIFMQLLFTVYIMALNMILAGFSDDAVTVLGLYYKVQSFFFIPLSGLQTCIVPLLSYTYAKGAYGRCRRVVKNSVLLAMSFMLVGIACFELIPEQLLRIFTAEPAVLEIGVQAFHIIGISFLPAVPSLILPVFFQAIGAALPSVLLSLTRQIFCLIPVFWLFSRIDLAYTWLAFPIAEVVTGTLGLCFYLHRIHIWDRCKGAALKPERKGATAMKLITAIVNRRDTSEVCAALTDAGFYFTRMASTGGFLTGGNSTLLIGTEEDRVPQAIAIIRQNCSRRTEKISSNVQLATPSAAYPTEVTVGGATLFVSDVTQFEKI</sequence>
<dbReference type="PANTHER" id="PTHR43298:SF2">
    <property type="entry name" value="FMN_FAD EXPORTER YEEO-RELATED"/>
    <property type="match status" value="1"/>
</dbReference>
<keyword evidence="4" id="KW-0813">Transport</keyword>
<feature type="transmembrane region" description="Helical" evidence="6">
    <location>
        <begin position="410"/>
        <end position="432"/>
    </location>
</feature>
<name>A0A4D7ALE0_9FIRM</name>
<dbReference type="Pfam" id="PF01554">
    <property type="entry name" value="MatE"/>
    <property type="match status" value="2"/>
</dbReference>
<dbReference type="AlphaFoldDB" id="A0A4D7ALE0"/>
<keyword evidence="6" id="KW-0812">Transmembrane</keyword>
<dbReference type="RefSeq" id="WP_083491022.1">
    <property type="nucleotide sequence ID" value="NZ_CP034413.3"/>
</dbReference>
<dbReference type="NCBIfam" id="TIGR00797">
    <property type="entry name" value="matE"/>
    <property type="match status" value="1"/>
</dbReference>
<evidence type="ECO:0000256" key="2">
    <source>
        <dbReference type="ARBA" id="ARBA00010199"/>
    </source>
</evidence>
<evidence type="ECO:0000313" key="8">
    <source>
        <dbReference type="Proteomes" id="UP000298642"/>
    </source>
</evidence>
<dbReference type="Proteomes" id="UP000298642">
    <property type="component" value="Chromosome"/>
</dbReference>
<feature type="transmembrane region" description="Helical" evidence="6">
    <location>
        <begin position="134"/>
        <end position="155"/>
    </location>
</feature>
<dbReference type="GO" id="GO:0005886">
    <property type="term" value="C:plasma membrane"/>
    <property type="evidence" value="ECO:0007669"/>
    <property type="project" value="TreeGrafter"/>
</dbReference>